<sequence>MTPVSSPRPSPCRLRRRAGYTLIELLVVITGTTALISLGATTIVTVRRVTVTAQTAAESGAALSRLHRTLREDAADARSATADDAGLTFTADDGAAIRYEADGPAVRRTVTGPRTGRDRFPVGGAGFEWSAENRPGGVRVAVGYDAAGGADERADGAAVELAAWLPTGPDSMGADTTGEGTE</sequence>
<dbReference type="KEGG" id="acaf:CA12_20300"/>
<evidence type="ECO:0000313" key="2">
    <source>
        <dbReference type="EMBL" id="QDT15932.1"/>
    </source>
</evidence>
<keyword evidence="1" id="KW-0812">Transmembrane</keyword>
<dbReference type="InterPro" id="IPR012902">
    <property type="entry name" value="N_methyl_site"/>
</dbReference>
<protein>
    <recommendedName>
        <fullName evidence="4">Prepilin-type N-terminal cleavage/methylation domain-containing protein</fullName>
    </recommendedName>
</protein>
<proteinExistence type="predicted"/>
<feature type="transmembrane region" description="Helical" evidence="1">
    <location>
        <begin position="21"/>
        <end position="44"/>
    </location>
</feature>
<dbReference type="Proteomes" id="UP000318741">
    <property type="component" value="Chromosome"/>
</dbReference>
<evidence type="ECO:0000313" key="3">
    <source>
        <dbReference type="Proteomes" id="UP000318741"/>
    </source>
</evidence>
<reference evidence="2 3" key="1">
    <citation type="submission" date="2019-02" db="EMBL/GenBank/DDBJ databases">
        <title>Deep-cultivation of Planctomycetes and their phenomic and genomic characterization uncovers novel biology.</title>
        <authorList>
            <person name="Wiegand S."/>
            <person name="Jogler M."/>
            <person name="Boedeker C."/>
            <person name="Pinto D."/>
            <person name="Vollmers J."/>
            <person name="Rivas-Marin E."/>
            <person name="Kohn T."/>
            <person name="Peeters S.H."/>
            <person name="Heuer A."/>
            <person name="Rast P."/>
            <person name="Oberbeckmann S."/>
            <person name="Bunk B."/>
            <person name="Jeske O."/>
            <person name="Meyerdierks A."/>
            <person name="Storesund J.E."/>
            <person name="Kallscheuer N."/>
            <person name="Luecker S."/>
            <person name="Lage O.M."/>
            <person name="Pohl T."/>
            <person name="Merkel B.J."/>
            <person name="Hornburger P."/>
            <person name="Mueller R.-W."/>
            <person name="Bruemmer F."/>
            <person name="Labrenz M."/>
            <person name="Spormann A.M."/>
            <person name="Op den Camp H."/>
            <person name="Overmann J."/>
            <person name="Amann R."/>
            <person name="Jetten M.S.M."/>
            <person name="Mascher T."/>
            <person name="Medema M.H."/>
            <person name="Devos D.P."/>
            <person name="Kaster A.-K."/>
            <person name="Ovreas L."/>
            <person name="Rohde M."/>
            <person name="Galperin M.Y."/>
            <person name="Jogler C."/>
        </authorList>
    </citation>
    <scope>NUCLEOTIDE SEQUENCE [LARGE SCALE GENOMIC DNA]</scope>
    <source>
        <strain evidence="2 3">CA12</strain>
    </source>
</reference>
<evidence type="ECO:0000256" key="1">
    <source>
        <dbReference type="SAM" id="Phobius"/>
    </source>
</evidence>
<keyword evidence="1" id="KW-1133">Transmembrane helix</keyword>
<keyword evidence="3" id="KW-1185">Reference proteome</keyword>
<evidence type="ECO:0008006" key="4">
    <source>
        <dbReference type="Google" id="ProtNLM"/>
    </source>
</evidence>
<dbReference type="RefSeq" id="WP_145358826.1">
    <property type="nucleotide sequence ID" value="NZ_CP036265.1"/>
</dbReference>
<keyword evidence="1" id="KW-0472">Membrane</keyword>
<accession>A0A517P984</accession>
<name>A0A517P984_9PLAN</name>
<dbReference type="AlphaFoldDB" id="A0A517P984"/>
<dbReference type="EMBL" id="CP036265">
    <property type="protein sequence ID" value="QDT15932.1"/>
    <property type="molecule type" value="Genomic_DNA"/>
</dbReference>
<gene>
    <name evidence="2" type="ORF">CA12_20300</name>
</gene>
<dbReference type="PROSITE" id="PS00409">
    <property type="entry name" value="PROKAR_NTER_METHYL"/>
    <property type="match status" value="1"/>
</dbReference>
<organism evidence="2 3">
    <name type="scientific">Alienimonas californiensis</name>
    <dbReference type="NCBI Taxonomy" id="2527989"/>
    <lineage>
        <taxon>Bacteria</taxon>
        <taxon>Pseudomonadati</taxon>
        <taxon>Planctomycetota</taxon>
        <taxon>Planctomycetia</taxon>
        <taxon>Planctomycetales</taxon>
        <taxon>Planctomycetaceae</taxon>
        <taxon>Alienimonas</taxon>
    </lineage>
</organism>